<feature type="region of interest" description="Disordered" evidence="1">
    <location>
        <begin position="1"/>
        <end position="22"/>
    </location>
</feature>
<gene>
    <name evidence="2" type="ORF">PLEPLA_LOCUS20092</name>
</gene>
<reference evidence="2" key="1">
    <citation type="submission" date="2020-03" db="EMBL/GenBank/DDBJ databases">
        <authorList>
            <person name="Weist P."/>
        </authorList>
    </citation>
    <scope>NUCLEOTIDE SEQUENCE</scope>
</reference>
<evidence type="ECO:0000256" key="1">
    <source>
        <dbReference type="SAM" id="MobiDB-lite"/>
    </source>
</evidence>
<keyword evidence="3" id="KW-1185">Reference proteome</keyword>
<organism evidence="2 3">
    <name type="scientific">Pleuronectes platessa</name>
    <name type="common">European plaice</name>
    <dbReference type="NCBI Taxonomy" id="8262"/>
    <lineage>
        <taxon>Eukaryota</taxon>
        <taxon>Metazoa</taxon>
        <taxon>Chordata</taxon>
        <taxon>Craniata</taxon>
        <taxon>Vertebrata</taxon>
        <taxon>Euteleostomi</taxon>
        <taxon>Actinopterygii</taxon>
        <taxon>Neopterygii</taxon>
        <taxon>Teleostei</taxon>
        <taxon>Neoteleostei</taxon>
        <taxon>Acanthomorphata</taxon>
        <taxon>Carangaria</taxon>
        <taxon>Pleuronectiformes</taxon>
        <taxon>Pleuronectoidei</taxon>
        <taxon>Pleuronectidae</taxon>
        <taxon>Pleuronectes</taxon>
    </lineage>
</organism>
<evidence type="ECO:0000313" key="3">
    <source>
        <dbReference type="Proteomes" id="UP001153269"/>
    </source>
</evidence>
<dbReference type="AlphaFoldDB" id="A0A9N7UIF2"/>
<accession>A0A9N7UIF2</accession>
<evidence type="ECO:0000313" key="2">
    <source>
        <dbReference type="EMBL" id="CAB1432035.1"/>
    </source>
</evidence>
<protein>
    <submittedName>
        <fullName evidence="2">Uncharacterized protein</fullName>
    </submittedName>
</protein>
<sequence>MSGRLTRPPHLTHSRFFSNTERDNKNNFSRRVGIQREHLHLHGAHALAHVANRLLERKGYRRGRHRRLVTVAVRAGRDSHRVHVVRCLAFIGSSPSEVNTLTLDRWIRKFSSSSKMSSSMTPHADLLSASRRLEHHHALGELVVRSGVGRPVFCPVLHGERFAQVAPRRMHACTATCRSLEAMVGAGSKKTSLRDGVAFLLPTSERTSCMLTAMRA</sequence>
<proteinExistence type="predicted"/>
<name>A0A9N7UIF2_PLEPL</name>
<dbReference type="EMBL" id="CADEAL010001401">
    <property type="protein sequence ID" value="CAB1432035.1"/>
    <property type="molecule type" value="Genomic_DNA"/>
</dbReference>
<comment type="caution">
    <text evidence="2">The sequence shown here is derived from an EMBL/GenBank/DDBJ whole genome shotgun (WGS) entry which is preliminary data.</text>
</comment>
<dbReference type="Proteomes" id="UP001153269">
    <property type="component" value="Unassembled WGS sequence"/>
</dbReference>